<organism evidence="13 14">
    <name type="scientific">Mariprofundus micogutta</name>
    <dbReference type="NCBI Taxonomy" id="1921010"/>
    <lineage>
        <taxon>Bacteria</taxon>
        <taxon>Pseudomonadati</taxon>
        <taxon>Pseudomonadota</taxon>
        <taxon>Candidatius Mariprofundia</taxon>
        <taxon>Mariprofundales</taxon>
        <taxon>Mariprofundaceae</taxon>
        <taxon>Mariprofundus</taxon>
    </lineage>
</organism>
<dbReference type="PROSITE" id="PS00124">
    <property type="entry name" value="FBPASE"/>
    <property type="match status" value="1"/>
</dbReference>
<feature type="binding site" evidence="9">
    <location>
        <begin position="109"/>
        <end position="112"/>
    </location>
    <ligand>
        <name>substrate</name>
    </ligand>
</feature>
<dbReference type="GO" id="GO:0000287">
    <property type="term" value="F:magnesium ion binding"/>
    <property type="evidence" value="ECO:0007669"/>
    <property type="project" value="UniProtKB-UniRule"/>
</dbReference>
<feature type="binding site" evidence="9">
    <location>
        <position position="106"/>
    </location>
    <ligand>
        <name>Mg(2+)</name>
        <dbReference type="ChEBI" id="CHEBI:18420"/>
        <label>1</label>
    </ligand>
</feature>
<comment type="catalytic activity">
    <reaction evidence="1 9">
        <text>beta-D-fructose 1,6-bisphosphate + H2O = beta-D-fructose 6-phosphate + phosphate</text>
        <dbReference type="Rhea" id="RHEA:11064"/>
        <dbReference type="ChEBI" id="CHEBI:15377"/>
        <dbReference type="ChEBI" id="CHEBI:32966"/>
        <dbReference type="ChEBI" id="CHEBI:43474"/>
        <dbReference type="ChEBI" id="CHEBI:57634"/>
        <dbReference type="EC" id="3.1.3.11"/>
    </reaction>
</comment>
<reference evidence="13 14" key="1">
    <citation type="journal article" date="2017" name="Arch. Microbiol.">
        <title>Mariprofundus micogutta sp. nov., a novel iron-oxidizing zetaproteobacterium isolated from a deep-sea hydrothermal field at the Bayonnaise knoll of the Izu-Ogasawara arc, and a description of Mariprofundales ord. nov. and Zetaproteobacteria classis nov.</title>
        <authorList>
            <person name="Makita H."/>
            <person name="Tanaka E."/>
            <person name="Mitsunobu S."/>
            <person name="Miyazaki M."/>
            <person name="Nunoura T."/>
            <person name="Uematsu K."/>
            <person name="Takaki Y."/>
            <person name="Nishi S."/>
            <person name="Shimamura S."/>
            <person name="Takai K."/>
        </authorList>
    </citation>
    <scope>NUCLEOTIDE SEQUENCE [LARGE SCALE GENOMIC DNA]</scope>
    <source>
        <strain evidence="13 14">ET2</strain>
    </source>
</reference>
<keyword evidence="5 9" id="KW-0479">Metal-binding</keyword>
<evidence type="ECO:0000256" key="1">
    <source>
        <dbReference type="ARBA" id="ARBA00001273"/>
    </source>
</evidence>
<dbReference type="GO" id="GO:0006094">
    <property type="term" value="P:gluconeogenesis"/>
    <property type="evidence" value="ECO:0007669"/>
    <property type="project" value="UniProtKB-UniRule"/>
</dbReference>
<comment type="similarity">
    <text evidence="3 9 10">Belongs to the FBPase class 1 family.</text>
</comment>
<dbReference type="GO" id="GO:0006000">
    <property type="term" value="P:fructose metabolic process"/>
    <property type="evidence" value="ECO:0007669"/>
    <property type="project" value="TreeGrafter"/>
</dbReference>
<comment type="caution">
    <text evidence="13">The sequence shown here is derived from an EMBL/GenBank/DDBJ whole genome shotgun (WGS) entry which is preliminary data.</text>
</comment>
<comment type="cofactor">
    <cofactor evidence="9">
        <name>Mg(2+)</name>
        <dbReference type="ChEBI" id="CHEBI:18420"/>
    </cofactor>
    <text evidence="9">Binds 2 magnesium ions per subunit.</text>
</comment>
<protein>
    <recommendedName>
        <fullName evidence="9">Fructose-1,6-bisphosphatase class 1</fullName>
        <shortName evidence="9">FBPase class 1</shortName>
        <ecNumber evidence="9">3.1.3.11</ecNumber>
    </recommendedName>
    <alternativeName>
        <fullName evidence="9">D-fructose-1,6-bisphosphate 1-phosphohydrolase class 1</fullName>
    </alternativeName>
</protein>
<dbReference type="GO" id="GO:0042132">
    <property type="term" value="F:fructose 1,6-bisphosphate 1-phosphatase activity"/>
    <property type="evidence" value="ECO:0007669"/>
    <property type="project" value="UniProtKB-UniRule"/>
</dbReference>
<evidence type="ECO:0000259" key="11">
    <source>
        <dbReference type="Pfam" id="PF00316"/>
    </source>
</evidence>
<evidence type="ECO:0000313" key="14">
    <source>
        <dbReference type="Proteomes" id="UP000231632"/>
    </source>
</evidence>
<gene>
    <name evidence="9" type="primary">fbp</name>
    <name evidence="13" type="ORF">MMIC_P1791</name>
</gene>
<name>A0A1L8CPI8_9PROT</name>
<feature type="binding site" evidence="9">
    <location>
        <position position="85"/>
    </location>
    <ligand>
        <name>Mg(2+)</name>
        <dbReference type="ChEBI" id="CHEBI:18420"/>
        <label>1</label>
    </ligand>
</feature>
<evidence type="ECO:0000256" key="3">
    <source>
        <dbReference type="ARBA" id="ARBA00010941"/>
    </source>
</evidence>
<dbReference type="STRING" id="1921010.MMIC_P1791"/>
<dbReference type="HAMAP" id="MF_01855">
    <property type="entry name" value="FBPase_class1"/>
    <property type="match status" value="1"/>
</dbReference>
<comment type="caution">
    <text evidence="9">Lacks conserved residue(s) required for the propagation of feature annotation.</text>
</comment>
<evidence type="ECO:0000256" key="8">
    <source>
        <dbReference type="ARBA" id="ARBA00023277"/>
    </source>
</evidence>
<dbReference type="GO" id="GO:0005986">
    <property type="term" value="P:sucrose biosynthetic process"/>
    <property type="evidence" value="ECO:0007669"/>
    <property type="project" value="TreeGrafter"/>
</dbReference>
<dbReference type="Pfam" id="PF00316">
    <property type="entry name" value="FBPase"/>
    <property type="match status" value="1"/>
</dbReference>
<accession>A0A1L8CPI8</accession>
<keyword evidence="8 9" id="KW-0119">Carbohydrate metabolism</keyword>
<dbReference type="Pfam" id="PF18913">
    <property type="entry name" value="FBPase_C"/>
    <property type="match status" value="1"/>
</dbReference>
<dbReference type="RefSeq" id="WP_072660123.1">
    <property type="nucleotide sequence ID" value="NZ_BDFD01000016.1"/>
</dbReference>
<feature type="domain" description="Fructose-1-6-bisphosphatase class I N-terminal" evidence="11">
    <location>
        <begin position="18"/>
        <end position="187"/>
    </location>
</feature>
<evidence type="ECO:0000256" key="4">
    <source>
        <dbReference type="ARBA" id="ARBA00022490"/>
    </source>
</evidence>
<dbReference type="InterPro" id="IPR044015">
    <property type="entry name" value="FBPase_C_dom"/>
</dbReference>
<evidence type="ECO:0000256" key="6">
    <source>
        <dbReference type="ARBA" id="ARBA00022801"/>
    </source>
</evidence>
<evidence type="ECO:0000256" key="2">
    <source>
        <dbReference type="ARBA" id="ARBA00005215"/>
    </source>
</evidence>
<dbReference type="PIRSF" id="PIRSF500210">
    <property type="entry name" value="FBPtase"/>
    <property type="match status" value="1"/>
</dbReference>
<feature type="binding site" evidence="9">
    <location>
        <position position="108"/>
    </location>
    <ligand>
        <name>Mg(2+)</name>
        <dbReference type="ChEBI" id="CHEBI:18420"/>
        <label>1</label>
    </ligand>
</feature>
<evidence type="ECO:0000259" key="12">
    <source>
        <dbReference type="Pfam" id="PF18913"/>
    </source>
</evidence>
<comment type="pathway">
    <text evidence="2">Carbohydrate biosynthesis; Calvin cycle.</text>
</comment>
<dbReference type="InterPro" id="IPR020548">
    <property type="entry name" value="Fructose_bisphosphatase_AS"/>
</dbReference>
<sequence length="315" mass="33631">MPTTLNKIATQGDNGSAMMPIIQGVGRAAIEIAAVLRGAVFRGALGEAGGENVQGEQQQVLDVLSDEIFLDEMRSTGFVCAVGSEEQEELLVIEEYSHADYLVLVDPLDGSSNLDVDGPVGTIFSIVKRKTANSDRPHVSDTLQSGQGVIAAGYVLYGPSLMMVCSVGAGVDGYTFNPASARFELSHGDIRIPETGGYYSVNESNKDKWLDGMGDNLDRMKTETGLGMRYVGAMVADMHRTLLKGGVFLYPADEKNTTGKLRLLYEAIPMGFVMEQAGGKAMSNGIAVLDIEPEALHQRVPVYLGSNTNVDSLLG</sequence>
<dbReference type="GO" id="GO:0006002">
    <property type="term" value="P:fructose 6-phosphate metabolic process"/>
    <property type="evidence" value="ECO:0007669"/>
    <property type="project" value="TreeGrafter"/>
</dbReference>
<dbReference type="PANTHER" id="PTHR11556:SF35">
    <property type="entry name" value="SEDOHEPTULOSE-1,7-BISPHOSPHATASE, CHLOROPLASTIC"/>
    <property type="match status" value="1"/>
</dbReference>
<feature type="binding site" evidence="9">
    <location>
        <position position="109"/>
    </location>
    <ligand>
        <name>Mg(2+)</name>
        <dbReference type="ChEBI" id="CHEBI:18420"/>
        <label>2</label>
    </ligand>
</feature>
<evidence type="ECO:0000256" key="7">
    <source>
        <dbReference type="ARBA" id="ARBA00022842"/>
    </source>
</evidence>
<dbReference type="InterPro" id="IPR028343">
    <property type="entry name" value="FBPtase"/>
</dbReference>
<dbReference type="Gene3D" id="3.40.190.80">
    <property type="match status" value="1"/>
</dbReference>
<dbReference type="GO" id="GO:0030388">
    <property type="term" value="P:fructose 1,6-bisphosphate metabolic process"/>
    <property type="evidence" value="ECO:0007669"/>
    <property type="project" value="TreeGrafter"/>
</dbReference>
<evidence type="ECO:0000256" key="9">
    <source>
        <dbReference type="HAMAP-Rule" id="MF_01855"/>
    </source>
</evidence>
<dbReference type="Proteomes" id="UP000231632">
    <property type="component" value="Unassembled WGS sequence"/>
</dbReference>
<evidence type="ECO:0000256" key="10">
    <source>
        <dbReference type="RuleBase" id="RU000508"/>
    </source>
</evidence>
<comment type="subcellular location">
    <subcellularLocation>
        <location evidence="9">Cytoplasm</location>
    </subcellularLocation>
</comment>
<feature type="binding site" evidence="9">
    <location>
        <position position="106"/>
    </location>
    <ligand>
        <name>Mg(2+)</name>
        <dbReference type="ChEBI" id="CHEBI:18420"/>
        <label>2</label>
    </ligand>
</feature>
<dbReference type="AlphaFoldDB" id="A0A1L8CPI8"/>
<dbReference type="EMBL" id="BDFD01000016">
    <property type="protein sequence ID" value="GAV20817.1"/>
    <property type="molecule type" value="Genomic_DNA"/>
</dbReference>
<dbReference type="PRINTS" id="PR00115">
    <property type="entry name" value="F16BPHPHTASE"/>
</dbReference>
<dbReference type="EC" id="3.1.3.11" evidence="9"/>
<dbReference type="CDD" id="cd00354">
    <property type="entry name" value="FBPase"/>
    <property type="match status" value="1"/>
</dbReference>
<keyword evidence="6 9" id="KW-0378">Hydrolase</keyword>
<dbReference type="Gene3D" id="3.30.540.10">
    <property type="entry name" value="Fructose-1,6-Bisphosphatase, subunit A, domain 1"/>
    <property type="match status" value="1"/>
</dbReference>
<evidence type="ECO:0000313" key="13">
    <source>
        <dbReference type="EMBL" id="GAV20817.1"/>
    </source>
</evidence>
<feature type="domain" description="Fructose-1-6-bisphosphatase class 1 C-terminal" evidence="12">
    <location>
        <begin position="192"/>
        <end position="312"/>
    </location>
</feature>
<keyword evidence="14" id="KW-1185">Reference proteome</keyword>
<dbReference type="SUPFAM" id="SSF56655">
    <property type="entry name" value="Carbohydrate phosphatase"/>
    <property type="match status" value="1"/>
</dbReference>
<proteinExistence type="inferred from homology"/>
<dbReference type="OrthoDB" id="9806756at2"/>
<dbReference type="InterPro" id="IPR000146">
    <property type="entry name" value="FBPase_class-1"/>
</dbReference>
<dbReference type="InterPro" id="IPR033391">
    <property type="entry name" value="FBPase_N"/>
</dbReference>
<feature type="binding site" evidence="9">
    <location>
        <position position="266"/>
    </location>
    <ligand>
        <name>Mg(2+)</name>
        <dbReference type="ChEBI" id="CHEBI:18420"/>
        <label>2</label>
    </ligand>
</feature>
<dbReference type="GO" id="GO:0005829">
    <property type="term" value="C:cytosol"/>
    <property type="evidence" value="ECO:0007669"/>
    <property type="project" value="TreeGrafter"/>
</dbReference>
<feature type="binding site" evidence="9">
    <location>
        <position position="260"/>
    </location>
    <ligand>
        <name>substrate</name>
    </ligand>
</feature>
<keyword evidence="4 9" id="KW-0963">Cytoplasm</keyword>
<evidence type="ECO:0000256" key="5">
    <source>
        <dbReference type="ARBA" id="ARBA00022723"/>
    </source>
</evidence>
<feature type="binding site" evidence="9">
    <location>
        <position position="202"/>
    </location>
    <ligand>
        <name>substrate</name>
    </ligand>
</feature>
<keyword evidence="7 9" id="KW-0460">Magnesium</keyword>
<dbReference type="PIRSF" id="PIRSF000904">
    <property type="entry name" value="FBPtase_SBPase"/>
    <property type="match status" value="1"/>
</dbReference>
<dbReference type="PANTHER" id="PTHR11556">
    <property type="entry name" value="FRUCTOSE-1,6-BISPHOSPHATASE-RELATED"/>
    <property type="match status" value="1"/>
</dbReference>
<comment type="subunit">
    <text evidence="9">Homotetramer.</text>
</comment>
<feature type="binding site" evidence="9">
    <location>
        <position position="230"/>
    </location>
    <ligand>
        <name>substrate</name>
    </ligand>
</feature>